<proteinExistence type="predicted"/>
<feature type="region of interest" description="Disordered" evidence="1">
    <location>
        <begin position="41"/>
        <end position="85"/>
    </location>
</feature>
<keyword evidence="2" id="KW-1133">Transmembrane helix</keyword>
<keyword evidence="2" id="KW-0472">Membrane</keyword>
<dbReference type="InterPro" id="IPR018688">
    <property type="entry name" value="PpoB2-like"/>
</dbReference>
<dbReference type="Proteomes" id="UP000443353">
    <property type="component" value="Unassembled WGS sequence"/>
</dbReference>
<organism evidence="3 4">
    <name type="scientific">Massilia cellulosiltytica</name>
    <dbReference type="NCBI Taxonomy" id="2683234"/>
    <lineage>
        <taxon>Bacteria</taxon>
        <taxon>Pseudomonadati</taxon>
        <taxon>Pseudomonadota</taxon>
        <taxon>Betaproteobacteria</taxon>
        <taxon>Burkholderiales</taxon>
        <taxon>Oxalobacteraceae</taxon>
        <taxon>Telluria group</taxon>
        <taxon>Massilia</taxon>
    </lineage>
</organism>
<feature type="transmembrane region" description="Helical" evidence="2">
    <location>
        <begin position="174"/>
        <end position="199"/>
    </location>
</feature>
<feature type="transmembrane region" description="Helical" evidence="2">
    <location>
        <begin position="310"/>
        <end position="331"/>
    </location>
</feature>
<dbReference type="Pfam" id="PF09948">
    <property type="entry name" value="PpoB2"/>
    <property type="match status" value="1"/>
</dbReference>
<reference evidence="3 4" key="1">
    <citation type="submission" date="2019-12" db="EMBL/GenBank/DDBJ databases">
        <authorList>
            <person name="Li C."/>
            <person name="Zhao J."/>
        </authorList>
    </citation>
    <scope>NUCLEOTIDE SEQUENCE [LARGE SCALE GENOMIC DNA]</scope>
    <source>
        <strain evidence="3 4">NEAU-DD11</strain>
    </source>
</reference>
<gene>
    <name evidence="3" type="ORF">GPY61_14295</name>
</gene>
<evidence type="ECO:0000313" key="4">
    <source>
        <dbReference type="Proteomes" id="UP000443353"/>
    </source>
</evidence>
<accession>A0A7X3K7P4</accession>
<keyword evidence="2" id="KW-0812">Transmembrane</keyword>
<feature type="transmembrane region" description="Helical" evidence="2">
    <location>
        <begin position="140"/>
        <end position="162"/>
    </location>
</feature>
<name>A0A7X3K7P4_9BURK</name>
<evidence type="ECO:0000256" key="2">
    <source>
        <dbReference type="SAM" id="Phobius"/>
    </source>
</evidence>
<protein>
    <submittedName>
        <fullName evidence="3">DUF2182 domain-containing protein</fullName>
    </submittedName>
</protein>
<feature type="transmembrane region" description="Helical" evidence="2">
    <location>
        <begin position="214"/>
        <end position="233"/>
    </location>
</feature>
<keyword evidence="4" id="KW-1185">Reference proteome</keyword>
<comment type="caution">
    <text evidence="3">The sequence shown here is derived from an EMBL/GenBank/DDBJ whole genome shotgun (WGS) entry which is preliminary data.</text>
</comment>
<evidence type="ECO:0000313" key="3">
    <source>
        <dbReference type="EMBL" id="MVW61099.1"/>
    </source>
</evidence>
<dbReference type="AlphaFoldDB" id="A0A7X3K7P4"/>
<dbReference type="EMBL" id="WSES01000004">
    <property type="protein sequence ID" value="MVW61099.1"/>
    <property type="molecule type" value="Genomic_DNA"/>
</dbReference>
<feature type="transmembrane region" description="Helical" evidence="2">
    <location>
        <begin position="91"/>
        <end position="110"/>
    </location>
</feature>
<feature type="transmembrane region" description="Helical" evidence="2">
    <location>
        <begin position="278"/>
        <end position="304"/>
    </location>
</feature>
<evidence type="ECO:0000256" key="1">
    <source>
        <dbReference type="SAM" id="MobiDB-lite"/>
    </source>
</evidence>
<sequence>MAIARPPSAAGRVVGTTGKSATVLLIRRLYGETILAAEDATERRGTGAVQPPSPLNRSGEVHGIQRNNATGRSARPMSRASGVGRPGADRTVVLTLLVLLAALCWAYLLFRVGRLSPLGTGNAAHFRVGPYHADDLARLLALWTVVINAMMLPAAAPSVLLYARVKRLVRERWVYPSTFLFMLGYLFVWTCCALAATLADWQLHDAGGLDETMAIAHPTVGALALVAAGVYQWTPAKHVCLDNCRAPPAFVLTHWRRGMWGAFRMGIADARYCTGCCWLLLALVLPAGVLNLPVIAGLIALILAEKLLPGGHVVACATGLGLVGLGTALLFP</sequence>